<dbReference type="GO" id="GO:0000287">
    <property type="term" value="F:magnesium ion binding"/>
    <property type="evidence" value="ECO:0007669"/>
    <property type="project" value="UniProtKB-UniRule"/>
</dbReference>
<evidence type="ECO:0000256" key="6">
    <source>
        <dbReference type="ARBA" id="ARBA00023209"/>
    </source>
</evidence>
<gene>
    <name evidence="10" type="primary">pcrB</name>
    <name evidence="11" type="ORF">EDM56_27015</name>
</gene>
<comment type="pathway">
    <text evidence="10">Membrane lipid metabolism; glycerophospholipid metabolism.</text>
</comment>
<dbReference type="PANTHER" id="PTHR40029:SF2">
    <property type="entry name" value="HEPTAPRENYLGLYCERYL PHOSPHATE SYNTHASE"/>
    <property type="match status" value="1"/>
</dbReference>
<comment type="catalytic activity">
    <reaction evidence="8 10">
        <text>sn-glycerol 1-phosphate + all-trans-heptaprenyl diphosphate = 3-heptaprenyl-sn-glycero-1-phosphate + diphosphate</text>
        <dbReference type="Rhea" id="RHEA:33495"/>
        <dbReference type="ChEBI" id="CHEBI:33019"/>
        <dbReference type="ChEBI" id="CHEBI:57685"/>
        <dbReference type="ChEBI" id="CHEBI:58206"/>
        <dbReference type="ChEBI" id="CHEBI:64781"/>
        <dbReference type="EC" id="2.5.1.n9"/>
    </reaction>
</comment>
<dbReference type="GO" id="GO:0046474">
    <property type="term" value="P:glycerophospholipid biosynthetic process"/>
    <property type="evidence" value="ECO:0007669"/>
    <property type="project" value="UniProtKB-UniRule"/>
</dbReference>
<dbReference type="Proteomes" id="UP000271031">
    <property type="component" value="Unassembled WGS sequence"/>
</dbReference>
<keyword evidence="1 10" id="KW-0444">Lipid biosynthesis</keyword>
<proteinExistence type="inferred from homology"/>
<feature type="binding site" evidence="10">
    <location>
        <position position="14"/>
    </location>
    <ligand>
        <name>Mg(2+)</name>
        <dbReference type="ChEBI" id="CHEBI:18420"/>
    </ligand>
</feature>
<dbReference type="Gene3D" id="3.20.20.390">
    <property type="entry name" value="FMN-linked oxidoreductases"/>
    <property type="match status" value="1"/>
</dbReference>
<dbReference type="AlphaFoldDB" id="A0A3M8D0E1"/>
<feature type="binding site" evidence="10">
    <location>
        <position position="12"/>
    </location>
    <ligand>
        <name>sn-glycerol 1-phosphate</name>
        <dbReference type="ChEBI" id="CHEBI:57685"/>
    </ligand>
</feature>
<accession>A0A3M8D0E1</accession>
<evidence type="ECO:0000313" key="12">
    <source>
        <dbReference type="Proteomes" id="UP000271031"/>
    </source>
</evidence>
<evidence type="ECO:0000256" key="3">
    <source>
        <dbReference type="ARBA" id="ARBA00022723"/>
    </source>
</evidence>
<dbReference type="EC" id="2.5.1.n9" evidence="9 10"/>
<dbReference type="NCBIfam" id="NF003197">
    <property type="entry name" value="PRK04169.1-1"/>
    <property type="match status" value="1"/>
</dbReference>
<reference evidence="11 12" key="1">
    <citation type="submission" date="2018-10" db="EMBL/GenBank/DDBJ databases">
        <title>Phylogenomics of Brevibacillus.</title>
        <authorList>
            <person name="Dunlap C."/>
        </authorList>
    </citation>
    <scope>NUCLEOTIDE SEQUENCE [LARGE SCALE GENOMIC DNA]</scope>
    <source>
        <strain evidence="11 12">JCM 15716</strain>
    </source>
</reference>
<dbReference type="SUPFAM" id="SSF51395">
    <property type="entry name" value="FMN-linked oxidoreductases"/>
    <property type="match status" value="1"/>
</dbReference>
<comment type="cofactor">
    <cofactor evidence="10">
        <name>Mg(2+)</name>
        <dbReference type="ChEBI" id="CHEBI:18420"/>
    </cofactor>
</comment>
<keyword evidence="3 10" id="KW-0479">Metal-binding</keyword>
<dbReference type="OrthoDB" id="2381757at2"/>
<keyword evidence="12" id="KW-1185">Reference proteome</keyword>
<comment type="caution">
    <text evidence="10">Lacks conserved residue(s) required for the propagation of feature annotation.</text>
</comment>
<organism evidence="11 12">
    <name type="scientific">Brevibacillus fluminis</name>
    <dbReference type="NCBI Taxonomy" id="511487"/>
    <lineage>
        <taxon>Bacteria</taxon>
        <taxon>Bacillati</taxon>
        <taxon>Bacillota</taxon>
        <taxon>Bacilli</taxon>
        <taxon>Bacillales</taxon>
        <taxon>Paenibacillaceae</taxon>
        <taxon>Brevibacillus</taxon>
    </lineage>
</organism>
<keyword evidence="7 10" id="KW-1208">Phospholipid metabolism</keyword>
<comment type="similarity">
    <text evidence="10">Belongs to the GGGP/HepGP synthase family. Group I subfamily.</text>
</comment>
<dbReference type="NCBIfam" id="NF003199">
    <property type="entry name" value="PRK04169.1-3"/>
    <property type="match status" value="1"/>
</dbReference>
<keyword evidence="5 10" id="KW-0443">Lipid metabolism</keyword>
<dbReference type="UniPathway" id="UPA00940"/>
<evidence type="ECO:0000256" key="4">
    <source>
        <dbReference type="ARBA" id="ARBA00022842"/>
    </source>
</evidence>
<dbReference type="InterPro" id="IPR008205">
    <property type="entry name" value="GGGP_HepGP_synthase"/>
</dbReference>
<dbReference type="InterPro" id="IPR038597">
    <property type="entry name" value="GGGP/HepGP_synthase_sf"/>
</dbReference>
<comment type="subunit">
    <text evidence="10">Homodimer.</text>
</comment>
<dbReference type="GO" id="GO:0120536">
    <property type="term" value="F:heptaprenylglyceryl phosphate synthase activity"/>
    <property type="evidence" value="ECO:0007669"/>
    <property type="project" value="UniProtKB-ARBA"/>
</dbReference>
<feature type="binding site" evidence="10">
    <location>
        <begin position="159"/>
        <end position="164"/>
    </location>
    <ligand>
        <name>sn-glycerol 1-phosphate</name>
        <dbReference type="ChEBI" id="CHEBI:57685"/>
    </ligand>
</feature>
<evidence type="ECO:0000256" key="9">
    <source>
        <dbReference type="ARBA" id="ARBA00066888"/>
    </source>
</evidence>
<evidence type="ECO:0000313" key="11">
    <source>
        <dbReference type="EMBL" id="RNB81041.1"/>
    </source>
</evidence>
<name>A0A3M8D0E1_9BACL</name>
<sequence>MIDFHNWRHVFKLDPDKPIDDDALEAICDSGTDGIIVGGTLGITYDNTLELMARIRRYAVPTVLEVSNLEAVVPGFDAYFLPLVLNAGDPDWLIAPHVAGLTAYGSYIHWEEIFAEGYLILNPDAAAAKLTKARPVTGKEEAKAYARVAAHICKTPIFYVEYSGMYGDPEIVRACKSGYEGGTLFYGGGITGVEQAREMAAIADVVVVGNIVYDDVEAALMTVQAVKEVNRP</sequence>
<dbReference type="NCBIfam" id="TIGR01768">
    <property type="entry name" value="GGGP-family"/>
    <property type="match status" value="1"/>
</dbReference>
<feature type="binding site" evidence="10">
    <location>
        <begin position="209"/>
        <end position="210"/>
    </location>
    <ligand>
        <name>sn-glycerol 1-phosphate</name>
        <dbReference type="ChEBI" id="CHEBI:57685"/>
    </ligand>
</feature>
<dbReference type="InterPro" id="IPR039074">
    <property type="entry name" value="GGGP/HepGP_synthase_I"/>
</dbReference>
<dbReference type="RefSeq" id="WP_122921043.1">
    <property type="nucleotide sequence ID" value="NZ_RHHQ01000024.1"/>
</dbReference>
<dbReference type="HAMAP" id="MF_00112">
    <property type="entry name" value="GGGP_HepGP_synthase"/>
    <property type="match status" value="1"/>
</dbReference>
<evidence type="ECO:0000256" key="8">
    <source>
        <dbReference type="ARBA" id="ARBA00048318"/>
    </source>
</evidence>
<dbReference type="CDD" id="cd02812">
    <property type="entry name" value="PcrB_like"/>
    <property type="match status" value="1"/>
</dbReference>
<evidence type="ECO:0000256" key="10">
    <source>
        <dbReference type="HAMAP-Rule" id="MF_00112"/>
    </source>
</evidence>
<keyword evidence="6 10" id="KW-0594">Phospholipid biosynthesis</keyword>
<keyword evidence="4 10" id="KW-0460">Magnesium</keyword>
<keyword evidence="2 10" id="KW-0808">Transferase</keyword>
<dbReference type="Pfam" id="PF01884">
    <property type="entry name" value="PcrB"/>
    <property type="match status" value="1"/>
</dbReference>
<comment type="function">
    <text evidence="10">Prenyltransferase that catalyzes in vivo the transfer of the heptaprenyl moiety of heptaprenyl pyrophosphate (HepPP; 35 carbon atoms) to the C3 hydroxyl of sn-glycerol-1-phosphate (G1P), producing heptaprenylglyceryl phosphate (HepGP). This reaction is an ether-bond-formation step in the biosynthesis of archaea-type G1P-based membrane lipids found in Bacillales.</text>
</comment>
<dbReference type="EMBL" id="RHHQ01000024">
    <property type="protein sequence ID" value="RNB81041.1"/>
    <property type="molecule type" value="Genomic_DNA"/>
</dbReference>
<evidence type="ECO:0000256" key="5">
    <source>
        <dbReference type="ARBA" id="ARBA00023098"/>
    </source>
</evidence>
<evidence type="ECO:0000256" key="2">
    <source>
        <dbReference type="ARBA" id="ARBA00022679"/>
    </source>
</evidence>
<evidence type="ECO:0000256" key="1">
    <source>
        <dbReference type="ARBA" id="ARBA00022516"/>
    </source>
</evidence>
<evidence type="ECO:0000256" key="7">
    <source>
        <dbReference type="ARBA" id="ARBA00023264"/>
    </source>
</evidence>
<dbReference type="PANTHER" id="PTHR40029">
    <property type="match status" value="1"/>
</dbReference>
<dbReference type="FunFam" id="3.20.20.390:FF:000001">
    <property type="entry name" value="Heptaprenylglyceryl phosphate synthase"/>
    <property type="match status" value="1"/>
</dbReference>
<feature type="binding site" evidence="10">
    <location>
        <position position="40"/>
    </location>
    <ligand>
        <name>Mg(2+)</name>
        <dbReference type="ChEBI" id="CHEBI:18420"/>
    </ligand>
</feature>
<protein>
    <recommendedName>
        <fullName evidence="9 10">Heptaprenylglyceryl phosphate synthase</fullName>
        <shortName evidence="10">HepGP synthase</shortName>
        <ecNumber evidence="9 10">2.5.1.n9</ecNumber>
    </recommendedName>
    <alternativeName>
        <fullName evidence="10">Glycerol-1-phosphate heptaprenyltransferase</fullName>
    </alternativeName>
</protein>
<comment type="caution">
    <text evidence="11">The sequence shown here is derived from an EMBL/GenBank/DDBJ whole genome shotgun (WGS) entry which is preliminary data.</text>
</comment>
<feature type="binding site" evidence="10">
    <location>
        <position position="189"/>
    </location>
    <ligand>
        <name>sn-glycerol 1-phosphate</name>
        <dbReference type="ChEBI" id="CHEBI:57685"/>
    </ligand>
</feature>